<proteinExistence type="predicted"/>
<reference evidence="1 2" key="1">
    <citation type="submission" date="2018-08" db="EMBL/GenBank/DDBJ databases">
        <title>A genome reference for cultivated species of the human gut microbiota.</title>
        <authorList>
            <person name="Zou Y."/>
            <person name="Xue W."/>
            <person name="Luo G."/>
        </authorList>
    </citation>
    <scope>NUCLEOTIDE SEQUENCE [LARGE SCALE GENOMIC DNA]</scope>
    <source>
        <strain evidence="1 2">AF25-11</strain>
    </source>
</reference>
<evidence type="ECO:0000313" key="2">
    <source>
        <dbReference type="Proteomes" id="UP000283652"/>
    </source>
</evidence>
<dbReference type="AlphaFoldDB" id="A0A412EZQ7"/>
<sequence length="200" mass="23120">MLPASIQEKLVFFNKEKYIIDDTVVELKEKSKAGKACLTCKLNKETLIFMDPEKNTLPYLDESIKSAKACADKFLFELDTDEKWILHVIEFKKTINTDSINKSKRQFVMGIYNARALAGFLNMQLKEIHIYSAYRNDRIDSIQDDSLIQMRSANIDPEALRIIREWKKGKCTLNLDSEETTFIHEKIQLDQDGNGKCVLC</sequence>
<dbReference type="RefSeq" id="WP_118398656.1">
    <property type="nucleotide sequence ID" value="NZ_QRUK01000016.1"/>
</dbReference>
<organism evidence="1 2">
    <name type="scientific">Dorea formicigenerans</name>
    <dbReference type="NCBI Taxonomy" id="39486"/>
    <lineage>
        <taxon>Bacteria</taxon>
        <taxon>Bacillati</taxon>
        <taxon>Bacillota</taxon>
        <taxon>Clostridia</taxon>
        <taxon>Lachnospirales</taxon>
        <taxon>Lachnospiraceae</taxon>
        <taxon>Dorea</taxon>
    </lineage>
</organism>
<comment type="caution">
    <text evidence="1">The sequence shown here is derived from an EMBL/GenBank/DDBJ whole genome shotgun (WGS) entry which is preliminary data.</text>
</comment>
<accession>A0A412EZQ7</accession>
<name>A0A412EZQ7_9FIRM</name>
<evidence type="ECO:0000313" key="1">
    <source>
        <dbReference type="EMBL" id="RGR58469.1"/>
    </source>
</evidence>
<gene>
    <name evidence="1" type="ORF">DWY33_09395</name>
</gene>
<dbReference type="EMBL" id="QRUK01000016">
    <property type="protein sequence ID" value="RGR58469.1"/>
    <property type="molecule type" value="Genomic_DNA"/>
</dbReference>
<protein>
    <submittedName>
        <fullName evidence="1">Uncharacterized protein</fullName>
    </submittedName>
</protein>
<dbReference type="Proteomes" id="UP000283652">
    <property type="component" value="Unassembled WGS sequence"/>
</dbReference>